<dbReference type="PANTHER" id="PTHR46910:SF5">
    <property type="entry name" value="ZN(II)2CYS6 TRANSCRIPTION FACTOR (EUROFUNG)"/>
    <property type="match status" value="1"/>
</dbReference>
<dbReference type="PROSITE" id="PS50048">
    <property type="entry name" value="ZN2_CY6_FUNGAL_2"/>
    <property type="match status" value="1"/>
</dbReference>
<sequence>MAESTTHRPWRPHHVNRACDSCYSRKVRCDRGDPCSNCAAGKVQCLRLRPKQSSSDRSNIEPELVNGLVARISQLEQSIQHTPTSATSVKETGAATQQRSETRGLKRRIQALDHHDLPSENGESDQRPFQRLQSSQPQAEVSDVASGTLQAAHQREACGVEDVAISHLDMQRYLRPRIATDLPIDSMLLQILDSALCLAKNFTASDGKTESLVEDASALLQKHATSVCPPLDFFDFMIKVAYRSPVTAAFFELHSCSLPDQLRDMAKQLFENTVDGEAKLHYMICVNYFAYLSLITTMFGHKDEAAPAYMEASAKKYCDIVMACLRVMDMHIRPDPMLLQALLTGAMLMQQLGCVRRCWEFKSIACRVCAVLSSRAGVSSPSRTNCHLNFLKCRVFNVSLTAINNQPASPVEFDAESSLLDSNVPSHAILMILVEFAKVQEAFIRDIRNPPDGEHHKQLKSSEMRELKPKMMQIKKKMERLRKEASPNNDEFLVLNWMFLEHIFHSMMTSITKLSGAYEDLEAYVECLVHARRTLSSLKIIIDRAAKPSPDALKCTLALSWILPLYSLRPLYCIFSNVILKSDTLDLKLMQDVAASLRSLASKECFASSVSKLFDSFLGLYDHFASKVIYAEEDFYSQTVEAQTRMGIPAEPMKTRQPSVAGQQTEQDGENGQAAGTRGEVDGSTLRTNNMDMLTFDPQLFDQDAALELSFFDPILNPLDLDAFAAGLFS</sequence>
<organism evidence="4 5">
    <name type="scientific">Fusarium oxysporum f. sp. cepae</name>
    <dbReference type="NCBI Taxonomy" id="396571"/>
    <lineage>
        <taxon>Eukaryota</taxon>
        <taxon>Fungi</taxon>
        <taxon>Dikarya</taxon>
        <taxon>Ascomycota</taxon>
        <taxon>Pezizomycotina</taxon>
        <taxon>Sordariomycetes</taxon>
        <taxon>Hypocreomycetidae</taxon>
        <taxon>Hypocreales</taxon>
        <taxon>Nectriaceae</taxon>
        <taxon>Fusarium</taxon>
        <taxon>Fusarium oxysporum species complex</taxon>
    </lineage>
</organism>
<feature type="region of interest" description="Disordered" evidence="2">
    <location>
        <begin position="649"/>
        <end position="682"/>
    </location>
</feature>
<dbReference type="Gene3D" id="4.10.240.10">
    <property type="entry name" value="Zn(2)-C6 fungal-type DNA-binding domain"/>
    <property type="match status" value="1"/>
</dbReference>
<gene>
    <name evidence="4" type="ORF">BFJ65_g15354</name>
</gene>
<evidence type="ECO:0000313" key="4">
    <source>
        <dbReference type="EMBL" id="RKK10051.1"/>
    </source>
</evidence>
<dbReference type="SUPFAM" id="SSF57701">
    <property type="entry name" value="Zn2/Cys6 DNA-binding domain"/>
    <property type="match status" value="1"/>
</dbReference>
<dbReference type="GO" id="GO:0000981">
    <property type="term" value="F:DNA-binding transcription factor activity, RNA polymerase II-specific"/>
    <property type="evidence" value="ECO:0007669"/>
    <property type="project" value="InterPro"/>
</dbReference>
<reference evidence="4 5" key="1">
    <citation type="journal article" date="2018" name="Sci. Rep.">
        <title>Characterisation of pathogen-specific regions and novel effector candidates in Fusarium oxysporum f. sp. cepae.</title>
        <authorList>
            <person name="Armitage A.D."/>
            <person name="Taylor A."/>
            <person name="Sobczyk M.K."/>
            <person name="Baxter L."/>
            <person name="Greenfield B.P."/>
            <person name="Bates H.J."/>
            <person name="Wilson F."/>
            <person name="Jackson A.C."/>
            <person name="Ott S."/>
            <person name="Harrison R.J."/>
            <person name="Clarkson J.P."/>
        </authorList>
    </citation>
    <scope>NUCLEOTIDE SEQUENCE [LARGE SCALE GENOMIC DNA]</scope>
    <source>
        <strain evidence="4 5">FoC_Fus2</strain>
    </source>
</reference>
<protein>
    <recommendedName>
        <fullName evidence="3">Zn(2)-C6 fungal-type domain-containing protein</fullName>
    </recommendedName>
</protein>
<comment type="caution">
    <text evidence="4">The sequence shown here is derived from an EMBL/GenBank/DDBJ whole genome shotgun (WGS) entry which is preliminary data.</text>
</comment>
<evidence type="ECO:0000313" key="5">
    <source>
        <dbReference type="Proteomes" id="UP000270866"/>
    </source>
</evidence>
<keyword evidence="1" id="KW-0539">Nucleus</keyword>
<dbReference type="CDD" id="cd00067">
    <property type="entry name" value="GAL4"/>
    <property type="match status" value="1"/>
</dbReference>
<dbReference type="InterPro" id="IPR050987">
    <property type="entry name" value="AtrR-like"/>
</dbReference>
<name>A0A3L6MZH9_FUSOX</name>
<accession>A0A3L6MZH9</accession>
<evidence type="ECO:0000256" key="1">
    <source>
        <dbReference type="ARBA" id="ARBA00023242"/>
    </source>
</evidence>
<dbReference type="Proteomes" id="UP000270866">
    <property type="component" value="Unassembled WGS sequence"/>
</dbReference>
<dbReference type="GO" id="GO:0008270">
    <property type="term" value="F:zinc ion binding"/>
    <property type="evidence" value="ECO:0007669"/>
    <property type="project" value="InterPro"/>
</dbReference>
<evidence type="ECO:0000259" key="3">
    <source>
        <dbReference type="PROSITE" id="PS50048"/>
    </source>
</evidence>
<dbReference type="AlphaFoldDB" id="A0A3L6MZH9"/>
<dbReference type="SMART" id="SM00066">
    <property type="entry name" value="GAL4"/>
    <property type="match status" value="1"/>
</dbReference>
<dbReference type="EMBL" id="MRCU01000011">
    <property type="protein sequence ID" value="RKK10051.1"/>
    <property type="molecule type" value="Genomic_DNA"/>
</dbReference>
<dbReference type="InterPro" id="IPR001138">
    <property type="entry name" value="Zn2Cys6_DnaBD"/>
</dbReference>
<dbReference type="Pfam" id="PF00172">
    <property type="entry name" value="Zn_clus"/>
    <property type="match status" value="1"/>
</dbReference>
<feature type="region of interest" description="Disordered" evidence="2">
    <location>
        <begin position="80"/>
        <end position="148"/>
    </location>
</feature>
<dbReference type="CDD" id="cd12148">
    <property type="entry name" value="fungal_TF_MHR"/>
    <property type="match status" value="1"/>
</dbReference>
<feature type="compositionally biased region" description="Basic and acidic residues" evidence="2">
    <location>
        <begin position="100"/>
        <end position="128"/>
    </location>
</feature>
<dbReference type="PANTHER" id="PTHR46910">
    <property type="entry name" value="TRANSCRIPTION FACTOR PDR1"/>
    <property type="match status" value="1"/>
</dbReference>
<feature type="domain" description="Zn(2)-C6 fungal-type" evidence="3">
    <location>
        <begin position="18"/>
        <end position="45"/>
    </location>
</feature>
<dbReference type="InterPro" id="IPR036864">
    <property type="entry name" value="Zn2-C6_fun-type_DNA-bd_sf"/>
</dbReference>
<feature type="compositionally biased region" description="Polar residues" evidence="2">
    <location>
        <begin position="656"/>
        <end position="666"/>
    </location>
</feature>
<feature type="compositionally biased region" description="Polar residues" evidence="2">
    <location>
        <begin position="131"/>
        <end position="148"/>
    </location>
</feature>
<evidence type="ECO:0000256" key="2">
    <source>
        <dbReference type="SAM" id="MobiDB-lite"/>
    </source>
</evidence>
<proteinExistence type="predicted"/>
<feature type="compositionally biased region" description="Polar residues" evidence="2">
    <location>
        <begin position="80"/>
        <end position="99"/>
    </location>
</feature>